<dbReference type="EMBL" id="BARW01020933">
    <property type="protein sequence ID" value="GAI97438.1"/>
    <property type="molecule type" value="Genomic_DNA"/>
</dbReference>
<gene>
    <name evidence="1" type="ORF">S12H4_35269</name>
</gene>
<reference evidence="1" key="1">
    <citation type="journal article" date="2014" name="Front. Microbiol.">
        <title>High frequency of phylogenetically diverse reductive dehalogenase-homologous genes in deep subseafloor sedimentary metagenomes.</title>
        <authorList>
            <person name="Kawai M."/>
            <person name="Futagami T."/>
            <person name="Toyoda A."/>
            <person name="Takaki Y."/>
            <person name="Nishi S."/>
            <person name="Hori S."/>
            <person name="Arai W."/>
            <person name="Tsubouchi T."/>
            <person name="Morono Y."/>
            <person name="Uchiyama I."/>
            <person name="Ito T."/>
            <person name="Fujiyama A."/>
            <person name="Inagaki F."/>
            <person name="Takami H."/>
        </authorList>
    </citation>
    <scope>NUCLEOTIDE SEQUENCE</scope>
    <source>
        <strain evidence="1">Expedition CK06-06</strain>
    </source>
</reference>
<name>X1SWV4_9ZZZZ</name>
<proteinExistence type="predicted"/>
<dbReference type="AlphaFoldDB" id="X1SWV4"/>
<sequence>MKFSYKAKKHPLGRLRKHIRLKHPAKHKAIIAKAKRTAKSKHSKLDTELQYTDDMIVASLLKAGIPLQQPQGQIPQAPIVHESIVGAILTGMALASAGAVLAKDIRNVPDSKKKKAKKT</sequence>
<organism evidence="1">
    <name type="scientific">marine sediment metagenome</name>
    <dbReference type="NCBI Taxonomy" id="412755"/>
    <lineage>
        <taxon>unclassified sequences</taxon>
        <taxon>metagenomes</taxon>
        <taxon>ecological metagenomes</taxon>
    </lineage>
</organism>
<accession>X1SWV4</accession>
<evidence type="ECO:0000313" key="1">
    <source>
        <dbReference type="EMBL" id="GAI97438.1"/>
    </source>
</evidence>
<comment type="caution">
    <text evidence="1">The sequence shown here is derived from an EMBL/GenBank/DDBJ whole genome shotgun (WGS) entry which is preliminary data.</text>
</comment>
<protein>
    <submittedName>
        <fullName evidence="1">Uncharacterized protein</fullName>
    </submittedName>
</protein>